<dbReference type="EMBL" id="JBHTJI010000001">
    <property type="protein sequence ID" value="MFD0990172.1"/>
    <property type="molecule type" value="Genomic_DNA"/>
</dbReference>
<accession>A0ABW3JI53</accession>
<name>A0ABW3JI53_9FLAO</name>
<organism evidence="2 3">
    <name type="scientific">Mariniflexile jejuense</name>
    <dbReference type="NCBI Taxonomy" id="1173582"/>
    <lineage>
        <taxon>Bacteria</taxon>
        <taxon>Pseudomonadati</taxon>
        <taxon>Bacteroidota</taxon>
        <taxon>Flavobacteriia</taxon>
        <taxon>Flavobacteriales</taxon>
        <taxon>Flavobacteriaceae</taxon>
        <taxon>Mariniflexile</taxon>
    </lineage>
</organism>
<comment type="caution">
    <text evidence="2">The sequence shown here is derived from an EMBL/GenBank/DDBJ whole genome shotgun (WGS) entry which is preliminary data.</text>
</comment>
<evidence type="ECO:0000313" key="2">
    <source>
        <dbReference type="EMBL" id="MFD0990172.1"/>
    </source>
</evidence>
<feature type="signal peptide" evidence="1">
    <location>
        <begin position="1"/>
        <end position="25"/>
    </location>
</feature>
<gene>
    <name evidence="2" type="ORF">ACFQ1R_08695</name>
</gene>
<feature type="chain" id="PRO_5045064113" description="NIPSNAP protein" evidence="1">
    <location>
        <begin position="26"/>
        <end position="275"/>
    </location>
</feature>
<keyword evidence="1" id="KW-0732">Signal</keyword>
<reference evidence="3" key="1">
    <citation type="journal article" date="2019" name="Int. J. Syst. Evol. Microbiol.">
        <title>The Global Catalogue of Microorganisms (GCM) 10K type strain sequencing project: providing services to taxonomists for standard genome sequencing and annotation.</title>
        <authorList>
            <consortium name="The Broad Institute Genomics Platform"/>
            <consortium name="The Broad Institute Genome Sequencing Center for Infectious Disease"/>
            <person name="Wu L."/>
            <person name="Ma J."/>
        </authorList>
    </citation>
    <scope>NUCLEOTIDE SEQUENCE [LARGE SCALE GENOMIC DNA]</scope>
    <source>
        <strain evidence="3">CCUG 62414</strain>
    </source>
</reference>
<dbReference type="RefSeq" id="WP_379925765.1">
    <property type="nucleotide sequence ID" value="NZ_JBHTJI010000001.1"/>
</dbReference>
<sequence length="275" mass="31707">MKPTNQFLKAIAMVLLLCFSTLSFAQNEQKAPQYITVTTLHWNMDLEDFDMATWKAVEKEYLEKVTKKNDYVMGSSFYLHQMTPDNTELIYVRVYGSWADIEKAAAKDGELEKAAWPDEKARDAFMKKQQAYYSHVHSDEIYSTMPLVKPMPVGNTKDLICYVRTSHLAFPEDGTNEEIRALRTENFEKLIKANPIIKGYYPHRHAWGKDGTEIMEAFFFDSMADLEKMFDGLAELSKKAWPDEAAREARGKKYDKYFTGVHGDAVYKLVAELSK</sequence>
<proteinExistence type="predicted"/>
<protein>
    <recommendedName>
        <fullName evidence="4">NIPSNAP protein</fullName>
    </recommendedName>
</protein>
<keyword evidence="3" id="KW-1185">Reference proteome</keyword>
<evidence type="ECO:0000256" key="1">
    <source>
        <dbReference type="SAM" id="SignalP"/>
    </source>
</evidence>
<evidence type="ECO:0000313" key="3">
    <source>
        <dbReference type="Proteomes" id="UP001597061"/>
    </source>
</evidence>
<evidence type="ECO:0008006" key="4">
    <source>
        <dbReference type="Google" id="ProtNLM"/>
    </source>
</evidence>
<dbReference type="Proteomes" id="UP001597061">
    <property type="component" value="Unassembled WGS sequence"/>
</dbReference>